<name>A0AAE9GCZ6_9CAUD</name>
<evidence type="ECO:0008006" key="4">
    <source>
        <dbReference type="Google" id="ProtNLM"/>
    </source>
</evidence>
<dbReference type="HAMAP" id="MF_04157">
    <property type="entry name" value="PRIMASE_T4"/>
    <property type="match status" value="1"/>
</dbReference>
<evidence type="ECO:0000313" key="3">
    <source>
        <dbReference type="Proteomes" id="UP000832072"/>
    </source>
</evidence>
<feature type="compositionally biased region" description="Low complexity" evidence="1">
    <location>
        <begin position="346"/>
        <end position="355"/>
    </location>
</feature>
<dbReference type="Proteomes" id="UP000832072">
    <property type="component" value="Segment"/>
</dbReference>
<feature type="region of interest" description="Disordered" evidence="1">
    <location>
        <begin position="336"/>
        <end position="368"/>
    </location>
</feature>
<organism evidence="2 3">
    <name type="scientific">Cronobacter phage LPCS28</name>
    <dbReference type="NCBI Taxonomy" id="2924885"/>
    <lineage>
        <taxon>Viruses</taxon>
        <taxon>Duplodnaviria</taxon>
        <taxon>Heunggongvirae</taxon>
        <taxon>Uroviricota</taxon>
        <taxon>Caudoviricetes</taxon>
        <taxon>Pantevenvirales</taxon>
        <taxon>Straboviridae</taxon>
        <taxon>Nanhuvirus</taxon>
        <taxon>Nanhuvirus LPCS28</taxon>
    </lineage>
</organism>
<reference evidence="2 3" key="1">
    <citation type="submission" date="2022-02" db="EMBL/GenBank/DDBJ databases">
        <authorList>
            <person name="Tian F."/>
            <person name="Li J."/>
            <person name="Li F."/>
            <person name="Tong Y."/>
        </authorList>
    </citation>
    <scope>NUCLEOTIDE SEQUENCE [LARGE SCALE GENOMIC DNA]</scope>
</reference>
<accession>A0AAE9GCZ6</accession>
<sequence>MITIYEKNIAQTIGLTYERCKIMSMNPVKINFRCPHCGDSMKNASMTRGWFYEYEGGLRYGCFNCNYNVPIGTYLKEHFPEYFRGWLRDRRGNEPRREESKEKELFSIKAPVVEKLPFCDKISELPDEHPAKKYMLNRMIPRDQLDRFYFTMEWKKVANHVFKGTYEDDSEKEPRLVIPILTREGKMEAIQGRALRKNENIRYITIKTHEHANKIFGCEKVDNSSKPVFVFEGPIDSVFIPNGIAMAGGQVDMNVVPFRDRRVWVLDNENRSPDTMKRYEKLIESGESVVLWDQAPWTSKDVNDMVQKENADPVAIYDYLCNNIVSGLRATNRFSRWKKNDRKSNSNRSSTNSRNATADLRNRLQRRA</sequence>
<dbReference type="InterPro" id="IPR046392">
    <property type="entry name" value="PRIMASE_T4"/>
</dbReference>
<keyword evidence="3" id="KW-1185">Reference proteome</keyword>
<evidence type="ECO:0000256" key="1">
    <source>
        <dbReference type="SAM" id="MobiDB-lite"/>
    </source>
</evidence>
<dbReference type="EMBL" id="OM638103">
    <property type="protein sequence ID" value="UNY47024.1"/>
    <property type="molecule type" value="Genomic_DNA"/>
</dbReference>
<gene>
    <name evidence="2" type="ORF">EHEKIMEA_00142</name>
</gene>
<evidence type="ECO:0000313" key="2">
    <source>
        <dbReference type="EMBL" id="UNY47024.1"/>
    </source>
</evidence>
<proteinExistence type="inferred from homology"/>
<dbReference type="SUPFAM" id="SSF56731">
    <property type="entry name" value="DNA primase core"/>
    <property type="match status" value="1"/>
</dbReference>
<protein>
    <recommendedName>
        <fullName evidence="4">DNA primase subunit</fullName>
    </recommendedName>
</protein>